<evidence type="ECO:0000313" key="5">
    <source>
        <dbReference type="Proteomes" id="UP000557344"/>
    </source>
</evidence>
<feature type="region of interest" description="Disordered" evidence="1">
    <location>
        <begin position="433"/>
        <end position="508"/>
    </location>
</feature>
<feature type="compositionally biased region" description="Low complexity" evidence="1">
    <location>
        <begin position="260"/>
        <end position="282"/>
    </location>
</feature>
<organism evidence="2 5">
    <name type="scientific">Rhizobium etli</name>
    <dbReference type="NCBI Taxonomy" id="29449"/>
    <lineage>
        <taxon>Bacteria</taxon>
        <taxon>Pseudomonadati</taxon>
        <taxon>Pseudomonadota</taxon>
        <taxon>Alphaproteobacteria</taxon>
        <taxon>Hyphomicrobiales</taxon>
        <taxon>Rhizobiaceae</taxon>
        <taxon>Rhizobium/Agrobacterium group</taxon>
        <taxon>Rhizobium</taxon>
    </lineage>
</organism>
<gene>
    <name evidence="2" type="ORF">GGE46_003417</name>
    <name evidence="3" type="ORF">GGE57_003679</name>
</gene>
<accession>A0A7W6VAS0</accession>
<dbReference type="Proteomes" id="UP000557344">
    <property type="component" value="Unassembled WGS sequence"/>
</dbReference>
<evidence type="ECO:0000313" key="3">
    <source>
        <dbReference type="EMBL" id="MBB4536922.1"/>
    </source>
</evidence>
<sequence>MLTPVRAASSASFSSQGQTAAIVAGGLDRSVIAPAPVNAVEAADLNSAIAGKLSILLLAARERMIDALFDVLDAAGRAISLDRGEDESNLAFASRLADAIRRLPAVRIDEVERQLTEQGHSLPLRMIAAALKNPTGPEAARIVAYLEIVRYKDRDLAARAVVRSYGQNDASPMRAEARPEIQLHADHESAAMRQPADKLSAPDSALIEAVALATAEETVIAEAVEAADPETPRPESRAQSASAAASEVAPAESEPQEIDAAQALPAETTAAEDAGETPEAPALQPRAAPEKGDPVIPRNWAGIVASMTEEVSEMIVTIIREQDVETVLEDGPVEAAVEIDTILDDAVISDATETLSRQPAEPAALDARAAAAPRPTPVETEIVAARQSKETAAPPPMMPPPEKVEAAYVPLAARMPEGFAYAQLPYQFAKDVPSNEKAGETSHQNPHHHDGAPPDQQQEDQQQEDQQQAQSGDGDAAADAEATSAGPERRTPRMIDAEPAPYQPGAAADPVYALYQRMVGWE</sequence>
<feature type="compositionally biased region" description="Basic and acidic residues" evidence="1">
    <location>
        <begin position="487"/>
        <end position="496"/>
    </location>
</feature>
<dbReference type="EMBL" id="JACIID010000007">
    <property type="protein sequence ID" value="MBB4536922.1"/>
    <property type="molecule type" value="Genomic_DNA"/>
</dbReference>
<dbReference type="RefSeq" id="WP_183842360.1">
    <property type="nucleotide sequence ID" value="NZ_JACIHU010000007.1"/>
</dbReference>
<evidence type="ECO:0000313" key="2">
    <source>
        <dbReference type="EMBL" id="MBB4480828.1"/>
    </source>
</evidence>
<evidence type="ECO:0000256" key="1">
    <source>
        <dbReference type="SAM" id="MobiDB-lite"/>
    </source>
</evidence>
<feature type="region of interest" description="Disordered" evidence="1">
    <location>
        <begin position="224"/>
        <end position="296"/>
    </location>
</feature>
<evidence type="ECO:0000313" key="4">
    <source>
        <dbReference type="Proteomes" id="UP000523431"/>
    </source>
</evidence>
<dbReference type="Proteomes" id="UP000523431">
    <property type="component" value="Unassembled WGS sequence"/>
</dbReference>
<name>A0A7W6VAS0_RHIET</name>
<feature type="compositionally biased region" description="Low complexity" evidence="1">
    <location>
        <begin position="237"/>
        <end position="253"/>
    </location>
</feature>
<protein>
    <submittedName>
        <fullName evidence="2">Uncharacterized protein</fullName>
    </submittedName>
</protein>
<reference evidence="4 5" key="1">
    <citation type="submission" date="2020-08" db="EMBL/GenBank/DDBJ databases">
        <title>Genomic Encyclopedia of Type Strains, Phase IV (KMG-V): Genome sequencing to study the core and pangenomes of soil and plant-associated prokaryotes.</title>
        <authorList>
            <person name="Whitman W."/>
        </authorList>
    </citation>
    <scope>NUCLEOTIDE SEQUENCE [LARGE SCALE GENOMIC DNA]</scope>
    <source>
        <strain evidence="2 5">SEMIA 471</strain>
        <strain evidence="3 4">SEMIA 489</strain>
    </source>
</reference>
<proteinExistence type="predicted"/>
<comment type="caution">
    <text evidence="2">The sequence shown here is derived from an EMBL/GenBank/DDBJ whole genome shotgun (WGS) entry which is preliminary data.</text>
</comment>
<feature type="compositionally biased region" description="Low complexity" evidence="1">
    <location>
        <begin position="464"/>
        <end position="482"/>
    </location>
</feature>
<dbReference type="AlphaFoldDB" id="A0A7W6VAS0"/>
<dbReference type="EMBL" id="JACIHU010000007">
    <property type="protein sequence ID" value="MBB4480828.1"/>
    <property type="molecule type" value="Genomic_DNA"/>
</dbReference>